<feature type="compositionally biased region" description="Polar residues" evidence="1">
    <location>
        <begin position="327"/>
        <end position="349"/>
    </location>
</feature>
<dbReference type="HOGENOM" id="CLU_019419_1_1_1"/>
<dbReference type="OMA" id="WPENILR"/>
<feature type="region of interest" description="Disordered" evidence="1">
    <location>
        <begin position="149"/>
        <end position="220"/>
    </location>
</feature>
<feature type="compositionally biased region" description="Low complexity" evidence="1">
    <location>
        <begin position="302"/>
        <end position="323"/>
    </location>
</feature>
<accession>G0S684</accession>
<name>G0S684_CHATD</name>
<feature type="compositionally biased region" description="Polar residues" evidence="1">
    <location>
        <begin position="149"/>
        <end position="166"/>
    </location>
</feature>
<dbReference type="RefSeq" id="XP_006693044.1">
    <property type="nucleotide sequence ID" value="XM_006692981.1"/>
</dbReference>
<dbReference type="STRING" id="759272.G0S684"/>
<reference evidence="2 3" key="1">
    <citation type="journal article" date="2011" name="Cell">
        <title>Insight into structure and assembly of the nuclear pore complex by utilizing the genome of a eukaryotic thermophile.</title>
        <authorList>
            <person name="Amlacher S."/>
            <person name="Sarges P."/>
            <person name="Flemming D."/>
            <person name="van Noort V."/>
            <person name="Kunze R."/>
            <person name="Devos D.P."/>
            <person name="Arumugam M."/>
            <person name="Bork P."/>
            <person name="Hurt E."/>
        </authorList>
    </citation>
    <scope>NUCLEOTIDE SEQUENCE [LARGE SCALE GENOMIC DNA]</scope>
    <source>
        <strain evidence="3">DSM 1495 / CBS 144.50 / IMI 039719</strain>
    </source>
</reference>
<proteinExistence type="predicted"/>
<evidence type="ECO:0000313" key="2">
    <source>
        <dbReference type="EMBL" id="EGS20748.1"/>
    </source>
</evidence>
<protein>
    <submittedName>
        <fullName evidence="2">Uncharacterized protein</fullName>
    </submittedName>
</protein>
<dbReference type="AlphaFoldDB" id="G0S684"/>
<feature type="compositionally biased region" description="Pro residues" evidence="1">
    <location>
        <begin position="1"/>
        <end position="15"/>
    </location>
</feature>
<dbReference type="eggNOG" id="ENOG502S6QE">
    <property type="taxonomic scope" value="Eukaryota"/>
</dbReference>
<dbReference type="OrthoDB" id="2351940at2759"/>
<feature type="region of interest" description="Disordered" evidence="1">
    <location>
        <begin position="1"/>
        <end position="37"/>
    </location>
</feature>
<keyword evidence="3" id="KW-1185">Reference proteome</keyword>
<evidence type="ECO:0000256" key="1">
    <source>
        <dbReference type="SAM" id="MobiDB-lite"/>
    </source>
</evidence>
<dbReference type="EMBL" id="GL988041">
    <property type="protein sequence ID" value="EGS20748.1"/>
    <property type="molecule type" value="Genomic_DNA"/>
</dbReference>
<feature type="region of interest" description="Disordered" evidence="1">
    <location>
        <begin position="232"/>
        <end position="274"/>
    </location>
</feature>
<organism evidence="3">
    <name type="scientific">Chaetomium thermophilum (strain DSM 1495 / CBS 144.50 / IMI 039719)</name>
    <name type="common">Thermochaetoides thermophila</name>
    <dbReference type="NCBI Taxonomy" id="759272"/>
    <lineage>
        <taxon>Eukaryota</taxon>
        <taxon>Fungi</taxon>
        <taxon>Dikarya</taxon>
        <taxon>Ascomycota</taxon>
        <taxon>Pezizomycotina</taxon>
        <taxon>Sordariomycetes</taxon>
        <taxon>Sordariomycetidae</taxon>
        <taxon>Sordariales</taxon>
        <taxon>Chaetomiaceae</taxon>
        <taxon>Thermochaetoides</taxon>
    </lineage>
</organism>
<gene>
    <name evidence="2" type="ORF">CTHT_0025840</name>
</gene>
<feature type="compositionally biased region" description="Acidic residues" evidence="1">
    <location>
        <begin position="185"/>
        <end position="211"/>
    </location>
</feature>
<feature type="region of interest" description="Disordered" evidence="1">
    <location>
        <begin position="295"/>
        <end position="349"/>
    </location>
</feature>
<evidence type="ECO:0000313" key="3">
    <source>
        <dbReference type="Proteomes" id="UP000008066"/>
    </source>
</evidence>
<sequence length="420" mass="46798">MPPRIPPILPPPHGPDPLEDTRRFKRRRLDSDRPSGEFKTIRYGKQGQVEPGTLTMELVSCDGGIYDEDPNHLPENVLKNDDSVYCTKGNRCNIVLRHHGGTVFSVKELVIKAPKSRFSAPVREGMVFVALEADERFARTTQYQIQFQPARVQSRSGSTLYSQQQEDGSHIPRYYARHRRPYEYGAEDEDEDDDDDEDDDEEEEDEEDEEGDHSLAQIPPEFTISHNLHTVTTELSDDESNEDAPHRGLPRRRTPNRIGSLSFESESSDDGMGPNWEGRHFPMWAPLTENTFGSGRHHHYGSHGSASRAAASSSSHGPASSGRSSREIQPSTGGSGTQDVAQDSARSNGNSELLSPLAHFFIKKGKSRCTIHFDPPISARYLLLKMWCPEGDGCGKNIDIQAVIVKGFAGPRFSPAFELA</sequence>
<dbReference type="GeneID" id="18256622"/>
<dbReference type="KEGG" id="cthr:CTHT_0025840"/>
<dbReference type="Proteomes" id="UP000008066">
    <property type="component" value="Unassembled WGS sequence"/>
</dbReference>